<dbReference type="AlphaFoldDB" id="A0A198APF7"/>
<dbReference type="RefSeq" id="WP_068662008.1">
    <property type="nucleotide sequence ID" value="NZ_LYPB01000043.1"/>
</dbReference>
<dbReference type="InterPro" id="IPR024563">
    <property type="entry name" value="YqhR"/>
</dbReference>
<keyword evidence="3" id="KW-1185">Reference proteome</keyword>
<evidence type="ECO:0000256" key="1">
    <source>
        <dbReference type="SAM" id="Phobius"/>
    </source>
</evidence>
<feature type="transmembrane region" description="Helical" evidence="1">
    <location>
        <begin position="62"/>
        <end position="85"/>
    </location>
</feature>
<gene>
    <name evidence="2" type="ORF">A8708_10420</name>
</gene>
<dbReference type="EMBL" id="LYPB01000043">
    <property type="protein sequence ID" value="OAS22965.1"/>
    <property type="molecule type" value="Genomic_DNA"/>
</dbReference>
<dbReference type="STRING" id="1850517.A8708_10420"/>
<organism evidence="2 3">
    <name type="scientific">Paenibacillus oryzisoli</name>
    <dbReference type="NCBI Taxonomy" id="1850517"/>
    <lineage>
        <taxon>Bacteria</taxon>
        <taxon>Bacillati</taxon>
        <taxon>Bacillota</taxon>
        <taxon>Bacilli</taxon>
        <taxon>Bacillales</taxon>
        <taxon>Paenibacillaceae</taxon>
        <taxon>Paenibacillus</taxon>
    </lineage>
</organism>
<name>A0A198APF7_9BACL</name>
<dbReference type="OrthoDB" id="2691442at2"/>
<feature type="transmembrane region" description="Helical" evidence="1">
    <location>
        <begin position="12"/>
        <end position="32"/>
    </location>
</feature>
<feature type="transmembrane region" description="Helical" evidence="1">
    <location>
        <begin position="128"/>
        <end position="148"/>
    </location>
</feature>
<proteinExistence type="predicted"/>
<feature type="transmembrane region" description="Helical" evidence="1">
    <location>
        <begin position="97"/>
        <end position="122"/>
    </location>
</feature>
<comment type="caution">
    <text evidence="2">The sequence shown here is derived from an EMBL/GenBank/DDBJ whole genome shotgun (WGS) entry which is preliminary data.</text>
</comment>
<keyword evidence="1" id="KW-1133">Transmembrane helix</keyword>
<reference evidence="2 3" key="1">
    <citation type="submission" date="2016-05" db="EMBL/GenBank/DDBJ databases">
        <title>Paenibacillus sp. 1ZS3-15 nov., isolated from the rhizosphere soil.</title>
        <authorList>
            <person name="Zhang X.X."/>
            <person name="Zhang J."/>
        </authorList>
    </citation>
    <scope>NUCLEOTIDE SEQUENCE [LARGE SCALE GENOMIC DNA]</scope>
    <source>
        <strain evidence="2 3">1ZS3-15</strain>
    </source>
</reference>
<keyword evidence="1" id="KW-0812">Transmembrane</keyword>
<evidence type="ECO:0000313" key="3">
    <source>
        <dbReference type="Proteomes" id="UP000078454"/>
    </source>
</evidence>
<dbReference type="Proteomes" id="UP000078454">
    <property type="component" value="Unassembled WGS sequence"/>
</dbReference>
<protein>
    <submittedName>
        <fullName evidence="2">Uncharacterized protein</fullName>
    </submittedName>
</protein>
<evidence type="ECO:0000313" key="2">
    <source>
        <dbReference type="EMBL" id="OAS22965.1"/>
    </source>
</evidence>
<accession>A0A198APF7</accession>
<keyword evidence="1" id="KW-0472">Membrane</keyword>
<dbReference type="Pfam" id="PF11085">
    <property type="entry name" value="YqhR"/>
    <property type="match status" value="1"/>
</dbReference>
<sequence>MTSAHSSQKKQTNRWVFVLYIGFFAGLIWGALKIVEHYFKFTTIGIGFLVEPFFKHDFFNTWIGLFLGWIVFALFSIFAAFIYMVTMSKLRSPFWGIGYGALWWAIIYLIVGPITGMVYWITELELNTIISDACLFLVWGMFIGYSIAIEYTSARTTEAIPKT</sequence>